<dbReference type="Proteomes" id="UP000237105">
    <property type="component" value="Unassembled WGS sequence"/>
</dbReference>
<dbReference type="GO" id="GO:0004089">
    <property type="term" value="F:carbonate dehydratase activity"/>
    <property type="evidence" value="ECO:0007669"/>
    <property type="project" value="UniProtKB-UniRule"/>
</dbReference>
<feature type="signal peptide" evidence="10">
    <location>
        <begin position="1"/>
        <end position="21"/>
    </location>
</feature>
<dbReference type="SMART" id="SM01057">
    <property type="entry name" value="Carb_anhydrase"/>
    <property type="match status" value="1"/>
</dbReference>
<dbReference type="InterPro" id="IPR036398">
    <property type="entry name" value="CA_dom_sf"/>
</dbReference>
<dbReference type="InterPro" id="IPR041891">
    <property type="entry name" value="Alpha_CA_prokaryot-like"/>
</dbReference>
<dbReference type="PANTHER" id="PTHR18952">
    <property type="entry name" value="CARBONIC ANHYDRASE"/>
    <property type="match status" value="1"/>
</dbReference>
<evidence type="ECO:0000259" key="11">
    <source>
        <dbReference type="PROSITE" id="PS51144"/>
    </source>
</evidence>
<comment type="catalytic activity">
    <reaction evidence="9 10">
        <text>hydrogencarbonate + H(+) = CO2 + H2O</text>
        <dbReference type="Rhea" id="RHEA:10748"/>
        <dbReference type="ChEBI" id="CHEBI:15377"/>
        <dbReference type="ChEBI" id="CHEBI:15378"/>
        <dbReference type="ChEBI" id="CHEBI:16526"/>
        <dbReference type="ChEBI" id="CHEBI:17544"/>
        <dbReference type="EC" id="4.2.1.1"/>
    </reaction>
</comment>
<dbReference type="InterPro" id="IPR018338">
    <property type="entry name" value="Carbonic_anhydrase_a-class_CS"/>
</dbReference>
<protein>
    <recommendedName>
        <fullName evidence="5 10">Carbonic anhydrase</fullName>
        <ecNumber evidence="5 10">4.2.1.1</ecNumber>
    </recommendedName>
</protein>
<dbReference type="EMBL" id="JXTB01000392">
    <property type="protein sequence ID" value="PON42408.1"/>
    <property type="molecule type" value="Genomic_DNA"/>
</dbReference>
<feature type="chain" id="PRO_5025099490" description="Carbonic anhydrase" evidence="10">
    <location>
        <begin position="22"/>
        <end position="176"/>
    </location>
</feature>
<keyword evidence="13" id="KW-1185">Reference proteome</keyword>
<comment type="function">
    <text evidence="2 10">Reversible hydration of carbon dioxide.</text>
</comment>
<keyword evidence="8 10" id="KW-0456">Lyase</keyword>
<dbReference type="GO" id="GO:0009570">
    <property type="term" value="C:chloroplast stroma"/>
    <property type="evidence" value="ECO:0007669"/>
    <property type="project" value="UniProtKB-SubCell"/>
</dbReference>
<evidence type="ECO:0000256" key="8">
    <source>
        <dbReference type="ARBA" id="ARBA00023239"/>
    </source>
</evidence>
<organism evidence="12 13">
    <name type="scientific">Parasponia andersonii</name>
    <name type="common">Sponia andersonii</name>
    <dbReference type="NCBI Taxonomy" id="3476"/>
    <lineage>
        <taxon>Eukaryota</taxon>
        <taxon>Viridiplantae</taxon>
        <taxon>Streptophyta</taxon>
        <taxon>Embryophyta</taxon>
        <taxon>Tracheophyta</taxon>
        <taxon>Spermatophyta</taxon>
        <taxon>Magnoliopsida</taxon>
        <taxon>eudicotyledons</taxon>
        <taxon>Gunneridae</taxon>
        <taxon>Pentapetalae</taxon>
        <taxon>rosids</taxon>
        <taxon>fabids</taxon>
        <taxon>Rosales</taxon>
        <taxon>Cannabaceae</taxon>
        <taxon>Parasponia</taxon>
    </lineage>
</organism>
<dbReference type="GO" id="GO:0008270">
    <property type="term" value="F:zinc ion binding"/>
    <property type="evidence" value="ECO:0007669"/>
    <property type="project" value="UniProtKB-UniRule"/>
</dbReference>
<dbReference type="PROSITE" id="PS51144">
    <property type="entry name" value="ALPHA_CA_2"/>
    <property type="match status" value="1"/>
</dbReference>
<evidence type="ECO:0000256" key="6">
    <source>
        <dbReference type="ARBA" id="ARBA00022723"/>
    </source>
</evidence>
<dbReference type="SUPFAM" id="SSF51069">
    <property type="entry name" value="Carbonic anhydrase"/>
    <property type="match status" value="1"/>
</dbReference>
<accession>A0A2P5B0S8</accession>
<dbReference type="STRING" id="3476.A0A2P5B0S8"/>
<dbReference type="PANTHER" id="PTHR18952:SF236">
    <property type="entry name" value="ALPHA CARBONIC ANHYDRASE 1, CHLOROPLASTIC"/>
    <property type="match status" value="1"/>
</dbReference>
<comment type="similarity">
    <text evidence="10">Belongs to the alpha-carbonic anhydrase family.</text>
</comment>
<dbReference type="CDD" id="cd03124">
    <property type="entry name" value="alpha_CA_prokaryotic_like"/>
    <property type="match status" value="1"/>
</dbReference>
<dbReference type="InterPro" id="IPR023561">
    <property type="entry name" value="Carbonic_anhydrase_a-class"/>
</dbReference>
<keyword evidence="7 10" id="KW-0862">Zinc</keyword>
<dbReference type="Gene3D" id="3.10.200.10">
    <property type="entry name" value="Alpha carbonic anhydrase"/>
    <property type="match status" value="1"/>
</dbReference>
<feature type="domain" description="Alpha-carbonic anhydrase" evidence="11">
    <location>
        <begin position="27"/>
        <end position="176"/>
    </location>
</feature>
<comment type="cofactor">
    <cofactor evidence="1 10">
        <name>Zn(2+)</name>
        <dbReference type="ChEBI" id="CHEBI:29105"/>
    </cofactor>
</comment>
<dbReference type="EC" id="4.2.1.1" evidence="5 10"/>
<evidence type="ECO:0000256" key="5">
    <source>
        <dbReference type="ARBA" id="ARBA00012925"/>
    </source>
</evidence>
<reference evidence="13" key="1">
    <citation type="submission" date="2016-06" db="EMBL/GenBank/DDBJ databases">
        <title>Parallel loss of symbiosis genes in relatives of nitrogen-fixing non-legume Parasponia.</title>
        <authorList>
            <person name="Van Velzen R."/>
            <person name="Holmer R."/>
            <person name="Bu F."/>
            <person name="Rutten L."/>
            <person name="Van Zeijl A."/>
            <person name="Liu W."/>
            <person name="Santuari L."/>
            <person name="Cao Q."/>
            <person name="Sharma T."/>
            <person name="Shen D."/>
            <person name="Roswanjaya Y."/>
            <person name="Wardhani T."/>
            <person name="Kalhor M.S."/>
            <person name="Jansen J."/>
            <person name="Van den Hoogen J."/>
            <person name="Gungor B."/>
            <person name="Hartog M."/>
            <person name="Hontelez J."/>
            <person name="Verver J."/>
            <person name="Yang W.-C."/>
            <person name="Schijlen E."/>
            <person name="Repin R."/>
            <person name="Schilthuizen M."/>
            <person name="Schranz E."/>
            <person name="Heidstra R."/>
            <person name="Miyata K."/>
            <person name="Fedorova E."/>
            <person name="Kohlen W."/>
            <person name="Bisseling T."/>
            <person name="Smit S."/>
            <person name="Geurts R."/>
        </authorList>
    </citation>
    <scope>NUCLEOTIDE SEQUENCE [LARGE SCALE GENOMIC DNA]</scope>
    <source>
        <strain evidence="13">cv. WU1-14</strain>
    </source>
</reference>
<evidence type="ECO:0000256" key="4">
    <source>
        <dbReference type="ARBA" id="ARBA00006365"/>
    </source>
</evidence>
<evidence type="ECO:0000256" key="7">
    <source>
        <dbReference type="ARBA" id="ARBA00022833"/>
    </source>
</evidence>
<dbReference type="PROSITE" id="PS00162">
    <property type="entry name" value="ALPHA_CA_1"/>
    <property type="match status" value="1"/>
</dbReference>
<evidence type="ECO:0000313" key="13">
    <source>
        <dbReference type="Proteomes" id="UP000237105"/>
    </source>
</evidence>
<dbReference type="OrthoDB" id="429145at2759"/>
<evidence type="ECO:0000256" key="1">
    <source>
        <dbReference type="ARBA" id="ARBA00001947"/>
    </source>
</evidence>
<comment type="similarity">
    <text evidence="4">Belongs to the alpha-class carbonic anhydrase family.</text>
</comment>
<dbReference type="AlphaFoldDB" id="A0A2P5B0S8"/>
<evidence type="ECO:0000256" key="10">
    <source>
        <dbReference type="RuleBase" id="RU367011"/>
    </source>
</evidence>
<name>A0A2P5B0S8_PARAD</name>
<evidence type="ECO:0000313" key="12">
    <source>
        <dbReference type="EMBL" id="PON42408.1"/>
    </source>
</evidence>
<keyword evidence="6 10" id="KW-0479">Metal-binding</keyword>
<evidence type="ECO:0000256" key="2">
    <source>
        <dbReference type="ARBA" id="ARBA00002904"/>
    </source>
</evidence>
<proteinExistence type="inferred from homology"/>
<comment type="subcellular location">
    <subcellularLocation>
        <location evidence="3">Plastid</location>
        <location evidence="3">Chloroplast stroma</location>
    </subcellularLocation>
</comment>
<comment type="caution">
    <text evidence="12">The sequence shown here is derived from an EMBL/GenBank/DDBJ whole genome shotgun (WGS) entry which is preliminary data.</text>
</comment>
<evidence type="ECO:0000256" key="3">
    <source>
        <dbReference type="ARBA" id="ARBA00004470"/>
    </source>
</evidence>
<dbReference type="Pfam" id="PF00194">
    <property type="entry name" value="Carb_anhydrase"/>
    <property type="match status" value="1"/>
</dbReference>
<dbReference type="InterPro" id="IPR001148">
    <property type="entry name" value="CA_dom"/>
</dbReference>
<sequence>MISRVFFSTLVLTLFIFGASSSEHDGPAFTYSGTTGPGQWGSLSPSYSTCSAGKRQSPVNIEKDNVVHNKKFKPLTRNYLPANSTLVNNGFNIGVHFEENAGVLDVDGKNYTLKQMHWHTPSEHRLDGVQFPAELHLVHKAEDDSLSVLAVLFNYSYRQDPLVSKAMRRLMSLLEP</sequence>
<keyword evidence="10" id="KW-0732">Signal</keyword>
<gene>
    <name evidence="12" type="ORF">PanWU01x14_281660</name>
</gene>
<dbReference type="GO" id="GO:0006730">
    <property type="term" value="P:one-carbon metabolic process"/>
    <property type="evidence" value="ECO:0007669"/>
    <property type="project" value="TreeGrafter"/>
</dbReference>
<evidence type="ECO:0000256" key="9">
    <source>
        <dbReference type="ARBA" id="ARBA00048348"/>
    </source>
</evidence>